<keyword evidence="5 6" id="KW-0472">Membrane</keyword>
<keyword evidence="4 6" id="KW-1133">Transmembrane helix</keyword>
<dbReference type="Gramene" id="OIT06743">
    <property type="protein sequence ID" value="OIT06743"/>
    <property type="gene ID" value="A4A49_08804"/>
</dbReference>
<reference evidence="7" key="1">
    <citation type="submission" date="2016-11" db="EMBL/GenBank/DDBJ databases">
        <title>The genome of Nicotiana attenuata.</title>
        <authorList>
            <person name="Xu S."/>
            <person name="Brockmoeller T."/>
            <person name="Gaquerel E."/>
            <person name="Navarro A."/>
            <person name="Kuhl H."/>
            <person name="Gase K."/>
            <person name="Ling Z."/>
            <person name="Zhou W."/>
            <person name="Kreitzer C."/>
            <person name="Stanke M."/>
            <person name="Tang H."/>
            <person name="Lyons E."/>
            <person name="Pandey P."/>
            <person name="Pandey S.P."/>
            <person name="Timmermann B."/>
            <person name="Baldwin I.T."/>
        </authorList>
    </citation>
    <scope>NUCLEOTIDE SEQUENCE [LARGE SCALE GENOMIC DNA]</scope>
    <source>
        <strain evidence="7">UT</strain>
    </source>
</reference>
<gene>
    <name evidence="7" type="primary">DTX29_0</name>
    <name evidence="7" type="ORF">A4A49_08804</name>
</gene>
<dbReference type="KEGG" id="nau:109213727"/>
<dbReference type="GeneID" id="109213727"/>
<dbReference type="Pfam" id="PF01554">
    <property type="entry name" value="MatE"/>
    <property type="match status" value="2"/>
</dbReference>
<dbReference type="GO" id="GO:0042910">
    <property type="term" value="F:xenobiotic transmembrane transporter activity"/>
    <property type="evidence" value="ECO:0007669"/>
    <property type="project" value="InterPro"/>
</dbReference>
<feature type="transmembrane region" description="Helical" evidence="6">
    <location>
        <begin position="155"/>
        <end position="174"/>
    </location>
</feature>
<evidence type="ECO:0000313" key="7">
    <source>
        <dbReference type="EMBL" id="OIT06743.1"/>
    </source>
</evidence>
<feature type="transmembrane region" description="Helical" evidence="6">
    <location>
        <begin position="384"/>
        <end position="403"/>
    </location>
</feature>
<dbReference type="AlphaFoldDB" id="A0A1J6JAJ3"/>
<evidence type="ECO:0000256" key="3">
    <source>
        <dbReference type="ARBA" id="ARBA00022692"/>
    </source>
</evidence>
<feature type="transmembrane region" description="Helical" evidence="6">
    <location>
        <begin position="297"/>
        <end position="319"/>
    </location>
</feature>
<accession>A0A1J6JAJ3</accession>
<evidence type="ECO:0000256" key="1">
    <source>
        <dbReference type="ARBA" id="ARBA00004141"/>
    </source>
</evidence>
<evidence type="ECO:0000256" key="4">
    <source>
        <dbReference type="ARBA" id="ARBA00022989"/>
    </source>
</evidence>
<dbReference type="GO" id="GO:0016020">
    <property type="term" value="C:membrane"/>
    <property type="evidence" value="ECO:0007669"/>
    <property type="project" value="UniProtKB-SubCell"/>
</dbReference>
<protein>
    <recommendedName>
        <fullName evidence="6">Protein DETOXIFICATION</fullName>
    </recommendedName>
    <alternativeName>
        <fullName evidence="6">Multidrug and toxic compound extrusion protein</fullName>
    </alternativeName>
</protein>
<keyword evidence="3 6" id="KW-0812">Transmembrane</keyword>
<name>A0A1J6JAJ3_NICAT</name>
<dbReference type="CDD" id="cd13132">
    <property type="entry name" value="MATE_eukaryotic"/>
    <property type="match status" value="1"/>
</dbReference>
<evidence type="ECO:0000313" key="8">
    <source>
        <dbReference type="Proteomes" id="UP000187609"/>
    </source>
</evidence>
<dbReference type="EMBL" id="MJEQ01037184">
    <property type="protein sequence ID" value="OIT06743.1"/>
    <property type="molecule type" value="Genomic_DNA"/>
</dbReference>
<feature type="transmembrane region" description="Helical" evidence="6">
    <location>
        <begin position="40"/>
        <end position="61"/>
    </location>
</feature>
<feature type="transmembrane region" description="Helical" evidence="6">
    <location>
        <begin position="186"/>
        <end position="207"/>
    </location>
</feature>
<evidence type="ECO:0000256" key="6">
    <source>
        <dbReference type="RuleBase" id="RU004914"/>
    </source>
</evidence>
<feature type="transmembrane region" description="Helical" evidence="6">
    <location>
        <begin position="81"/>
        <end position="101"/>
    </location>
</feature>
<evidence type="ECO:0000256" key="2">
    <source>
        <dbReference type="ARBA" id="ARBA00010199"/>
    </source>
</evidence>
<feature type="transmembrane region" description="Helical" evidence="6">
    <location>
        <begin position="340"/>
        <end position="364"/>
    </location>
</feature>
<feature type="transmembrane region" description="Helical" evidence="6">
    <location>
        <begin position="257"/>
        <end position="277"/>
    </location>
</feature>
<sequence length="491" mass="53067">MEEANVSLLTSSNSDADDIELPNRGVKDLIREFSRETKKLWYLAAPAVFTLVCQYSISAITQIFAGHVGTIQLAAISVQNSVIAGFAFGIMFGMGSALETLCGQAYGAKQLEMLGIYMQRSWIIVGSTALVLVFPYIFATPLLKLIGQDPEISKWAGTFAVWMIPQLFANAINFPIRKFLQAQSKVMVMAAIAGVTVVGHTLFSWLLMLKMGWGLAGAALALNASSWFMVVANLAYIFSGTCGQAWSGFSCKAFQNLWGFVQLSFASAVMICLEMWYYMALILFTGYLKNAEIAVDAISICSNICAWTFMVSLGLNVAVSIRVSNELGAGHPRTAKIAMIVASFASLLLGMLLALVLLVCRSKFPPLFTNSKEVQTVVHELTPLLAATVFINSLQPTLSGVAIGAGWQAYVAYVNIACYYLFGLPIGLILGFLFNMGVNGIWLGMLGGTSLQTTVLIAMVLRTNWNKEASLAGDRIKQWGGDSVAKVIDAS</sequence>
<dbReference type="Proteomes" id="UP000187609">
    <property type="component" value="Unassembled WGS sequence"/>
</dbReference>
<feature type="transmembrane region" description="Helical" evidence="6">
    <location>
        <begin position="440"/>
        <end position="461"/>
    </location>
</feature>
<comment type="similarity">
    <text evidence="2 6">Belongs to the multi antimicrobial extrusion (MATE) (TC 2.A.66.1) family.</text>
</comment>
<feature type="transmembrane region" description="Helical" evidence="6">
    <location>
        <begin position="122"/>
        <end position="143"/>
    </location>
</feature>
<comment type="caution">
    <text evidence="7">The sequence shown here is derived from an EMBL/GenBank/DDBJ whole genome shotgun (WGS) entry which is preliminary data.</text>
</comment>
<dbReference type="PANTHER" id="PTHR11206">
    <property type="entry name" value="MULTIDRUG RESISTANCE PROTEIN"/>
    <property type="match status" value="1"/>
</dbReference>
<dbReference type="OMA" id="WPIMVAF"/>
<keyword evidence="8" id="KW-1185">Reference proteome</keyword>
<dbReference type="NCBIfam" id="TIGR00797">
    <property type="entry name" value="matE"/>
    <property type="match status" value="1"/>
</dbReference>
<dbReference type="OrthoDB" id="2126698at2759"/>
<evidence type="ECO:0000256" key="5">
    <source>
        <dbReference type="ARBA" id="ARBA00023136"/>
    </source>
</evidence>
<dbReference type="InterPro" id="IPR045069">
    <property type="entry name" value="MATE_euk"/>
</dbReference>
<organism evidence="7 8">
    <name type="scientific">Nicotiana attenuata</name>
    <name type="common">Coyote tobacco</name>
    <dbReference type="NCBI Taxonomy" id="49451"/>
    <lineage>
        <taxon>Eukaryota</taxon>
        <taxon>Viridiplantae</taxon>
        <taxon>Streptophyta</taxon>
        <taxon>Embryophyta</taxon>
        <taxon>Tracheophyta</taxon>
        <taxon>Spermatophyta</taxon>
        <taxon>Magnoliopsida</taxon>
        <taxon>eudicotyledons</taxon>
        <taxon>Gunneridae</taxon>
        <taxon>Pentapetalae</taxon>
        <taxon>asterids</taxon>
        <taxon>lamiids</taxon>
        <taxon>Solanales</taxon>
        <taxon>Solanaceae</taxon>
        <taxon>Nicotianoideae</taxon>
        <taxon>Nicotianeae</taxon>
        <taxon>Nicotiana</taxon>
    </lineage>
</organism>
<dbReference type="GO" id="GO:1990961">
    <property type="term" value="P:xenobiotic detoxification by transmembrane export across the plasma membrane"/>
    <property type="evidence" value="ECO:0007669"/>
    <property type="project" value="InterPro"/>
</dbReference>
<dbReference type="GO" id="GO:0015297">
    <property type="term" value="F:antiporter activity"/>
    <property type="evidence" value="ECO:0007669"/>
    <property type="project" value="InterPro"/>
</dbReference>
<feature type="transmembrane region" description="Helical" evidence="6">
    <location>
        <begin position="410"/>
        <end position="434"/>
    </location>
</feature>
<comment type="subcellular location">
    <subcellularLocation>
        <location evidence="1">Membrane</location>
        <topology evidence="1">Multi-pass membrane protein</topology>
    </subcellularLocation>
</comment>
<dbReference type="InterPro" id="IPR002528">
    <property type="entry name" value="MATE_fam"/>
</dbReference>
<proteinExistence type="inferred from homology"/>
<dbReference type="SMR" id="A0A1J6JAJ3"/>